<dbReference type="PANTHER" id="PTHR36834">
    <property type="entry name" value="MEMBRANE PROTEIN-RELATED"/>
    <property type="match status" value="1"/>
</dbReference>
<evidence type="ECO:0000313" key="4">
    <source>
        <dbReference type="Proteomes" id="UP001623592"/>
    </source>
</evidence>
<keyword evidence="1" id="KW-1133">Transmembrane helix</keyword>
<feature type="transmembrane region" description="Helical" evidence="1">
    <location>
        <begin position="42"/>
        <end position="64"/>
    </location>
</feature>
<feature type="transmembrane region" description="Helical" evidence="1">
    <location>
        <begin position="189"/>
        <end position="209"/>
    </location>
</feature>
<feature type="transmembrane region" description="Helical" evidence="1">
    <location>
        <begin position="7"/>
        <end position="27"/>
    </location>
</feature>
<name>A0ABW8TEX3_9CLOT</name>
<keyword evidence="4" id="KW-1185">Reference proteome</keyword>
<dbReference type="Pfam" id="PF04892">
    <property type="entry name" value="VanZ"/>
    <property type="match status" value="1"/>
</dbReference>
<keyword evidence="1" id="KW-0812">Transmembrane</keyword>
<dbReference type="EMBL" id="JBJIAA010000002">
    <property type="protein sequence ID" value="MFL0249479.1"/>
    <property type="molecule type" value="Genomic_DNA"/>
</dbReference>
<dbReference type="InterPro" id="IPR053150">
    <property type="entry name" value="Teicoplanin_resist-assoc"/>
</dbReference>
<proteinExistence type="predicted"/>
<keyword evidence="1" id="KW-0472">Membrane</keyword>
<gene>
    <name evidence="3" type="ORF">ACJDT4_03520</name>
</gene>
<dbReference type="RefSeq" id="WP_406786145.1">
    <property type="nucleotide sequence ID" value="NZ_JBJIAA010000002.1"/>
</dbReference>
<comment type="caution">
    <text evidence="3">The sequence shown here is derived from an EMBL/GenBank/DDBJ whole genome shotgun (WGS) entry which is preliminary data.</text>
</comment>
<feature type="transmembrane region" description="Helical" evidence="1">
    <location>
        <begin position="151"/>
        <end position="168"/>
    </location>
</feature>
<accession>A0ABW8TEX3</accession>
<feature type="transmembrane region" description="Helical" evidence="1">
    <location>
        <begin position="125"/>
        <end position="145"/>
    </location>
</feature>
<evidence type="ECO:0000313" key="3">
    <source>
        <dbReference type="EMBL" id="MFL0249479.1"/>
    </source>
</evidence>
<sequence>MSGIFGGILYEYICVIFLCVIFQIIMVKKEHKSGHKYNLKHFIWVYVFFVYLMLVFMCTGAGTLHDLFFAIKENELISFATINLVPFDAASGGIFEHIENIIMFMPLGFLLPLIWKEFKSVKKVVTAGFLFSIVIELSQLLNIRDTDIDDLLMNTIGAFLGLLIFCLFKKLFKNKKEVEELDETKLSFLARHEAAFYLILSFASVFLFYNEFLFGI</sequence>
<dbReference type="Proteomes" id="UP001623592">
    <property type="component" value="Unassembled WGS sequence"/>
</dbReference>
<feature type="domain" description="VanZ-like" evidence="2">
    <location>
        <begin position="44"/>
        <end position="168"/>
    </location>
</feature>
<evidence type="ECO:0000256" key="1">
    <source>
        <dbReference type="SAM" id="Phobius"/>
    </source>
</evidence>
<dbReference type="InterPro" id="IPR006976">
    <property type="entry name" value="VanZ-like"/>
</dbReference>
<evidence type="ECO:0000259" key="2">
    <source>
        <dbReference type="Pfam" id="PF04892"/>
    </source>
</evidence>
<organism evidence="3 4">
    <name type="scientific">Clostridium neuense</name>
    <dbReference type="NCBI Taxonomy" id="1728934"/>
    <lineage>
        <taxon>Bacteria</taxon>
        <taxon>Bacillati</taxon>
        <taxon>Bacillota</taxon>
        <taxon>Clostridia</taxon>
        <taxon>Eubacteriales</taxon>
        <taxon>Clostridiaceae</taxon>
        <taxon>Clostridium</taxon>
    </lineage>
</organism>
<dbReference type="PANTHER" id="PTHR36834:SF2">
    <property type="entry name" value="MEMBRANE PROTEIN"/>
    <property type="match status" value="1"/>
</dbReference>
<reference evidence="3 4" key="1">
    <citation type="submission" date="2024-11" db="EMBL/GenBank/DDBJ databases">
        <authorList>
            <person name="Heng Y.C."/>
            <person name="Lim A.C.H."/>
            <person name="Lee J.K.Y."/>
            <person name="Kittelmann S."/>
        </authorList>
    </citation>
    <scope>NUCLEOTIDE SEQUENCE [LARGE SCALE GENOMIC DNA]</scope>
    <source>
        <strain evidence="3 4">WILCCON 0114</strain>
    </source>
</reference>
<protein>
    <submittedName>
        <fullName evidence="3">VanZ family protein</fullName>
    </submittedName>
</protein>